<evidence type="ECO:0000313" key="2">
    <source>
        <dbReference type="Proteomes" id="UP000249557"/>
    </source>
</evidence>
<dbReference type="Proteomes" id="UP000249557">
    <property type="component" value="Unassembled WGS sequence"/>
</dbReference>
<protein>
    <submittedName>
        <fullName evidence="1">Uncharacterized protein</fullName>
    </submittedName>
</protein>
<organism evidence="1 2">
    <name type="scientific">Micavibrio aeruginosavorus</name>
    <dbReference type="NCBI Taxonomy" id="349221"/>
    <lineage>
        <taxon>Bacteria</taxon>
        <taxon>Pseudomonadati</taxon>
        <taxon>Bdellovibrionota</taxon>
        <taxon>Bdellovibrionia</taxon>
        <taxon>Bdellovibrionales</taxon>
        <taxon>Pseudobdellovibrionaceae</taxon>
        <taxon>Micavibrio</taxon>
    </lineage>
</organism>
<sequence length="161" mass="18010">MTKKSTKITPPNRLKQKVGSGGLPEYLLKTTQEYVDSAPIDYTPQARRDVDQFGFLSDRVKAGSLDAITAHPKMLTIVMQLKANGGMFGYPLVSETSAVLLRFLDKTKTMDEDFFEIIDTYIHVLNIIINKKLRGLNTSEGLALAEELSNACARYEKRHGK</sequence>
<comment type="caution">
    <text evidence="1">The sequence shown here is derived from an EMBL/GenBank/DDBJ whole genome shotgun (WGS) entry which is preliminary data.</text>
</comment>
<evidence type="ECO:0000313" key="1">
    <source>
        <dbReference type="EMBL" id="PZO83702.1"/>
    </source>
</evidence>
<proteinExistence type="predicted"/>
<accession>A0A2W4ZSG8</accession>
<reference evidence="1 2" key="1">
    <citation type="submission" date="2017-08" db="EMBL/GenBank/DDBJ databases">
        <title>Infants hospitalized years apart are colonized by the same room-sourced microbial strains.</title>
        <authorList>
            <person name="Brooks B."/>
            <person name="Olm M.R."/>
            <person name="Firek B.A."/>
            <person name="Baker R."/>
            <person name="Thomas B.C."/>
            <person name="Morowitz M.J."/>
            <person name="Banfield J.F."/>
        </authorList>
    </citation>
    <scope>NUCLEOTIDE SEQUENCE [LARGE SCALE GENOMIC DNA]</scope>
    <source>
        <strain evidence="1">S2_018_000_R2_104</strain>
    </source>
</reference>
<gene>
    <name evidence="1" type="ORF">DI626_08850</name>
</gene>
<dbReference type="AlphaFoldDB" id="A0A2W4ZSG8"/>
<name>A0A2W4ZSG8_9BACT</name>
<dbReference type="EMBL" id="QFNK01000201">
    <property type="protein sequence ID" value="PZO83702.1"/>
    <property type="molecule type" value="Genomic_DNA"/>
</dbReference>